<dbReference type="SUPFAM" id="SSF48613">
    <property type="entry name" value="Heme oxygenase-like"/>
    <property type="match status" value="1"/>
</dbReference>
<dbReference type="GO" id="GO:0006979">
    <property type="term" value="P:response to oxidative stress"/>
    <property type="evidence" value="ECO:0007669"/>
    <property type="project" value="TreeGrafter"/>
</dbReference>
<evidence type="ECO:0000256" key="3">
    <source>
        <dbReference type="ARBA" id="ARBA00022531"/>
    </source>
</evidence>
<dbReference type="InterPro" id="IPR002051">
    <property type="entry name" value="Haem_Oase"/>
</dbReference>
<dbReference type="GO" id="GO:0006788">
    <property type="term" value="P:heme oxidation"/>
    <property type="evidence" value="ECO:0007669"/>
    <property type="project" value="InterPro"/>
</dbReference>
<dbReference type="PRINTS" id="PR00088">
    <property type="entry name" value="HAEMOXYGNASE"/>
</dbReference>
<dbReference type="EMBL" id="CP113797">
    <property type="protein sequence ID" value="WAL59712.1"/>
    <property type="molecule type" value="Genomic_DNA"/>
</dbReference>
<feature type="binding site" evidence="9">
    <location>
        <position position="10"/>
    </location>
    <ligand>
        <name>heme b</name>
        <dbReference type="ChEBI" id="CHEBI:60344"/>
    </ligand>
</feature>
<dbReference type="InterPro" id="IPR018207">
    <property type="entry name" value="Haem_oxygenase_CS"/>
</dbReference>
<keyword evidence="3" id="KW-0602">Photosynthesis</keyword>
<accession>A0A9E8ZD87</accession>
<dbReference type="PROSITE" id="PS00593">
    <property type="entry name" value="HEME_OXYGENASE"/>
    <property type="match status" value="1"/>
</dbReference>
<sequence>MSSNLATKLREGTKKAHTAAENMGFIKCFLKGVVEKSSYRKLAANFYFVYSAMEEEIERHRQHPVISKIYFPELNRKATLEQDLHYYYGGNWREQISASPACQEYVARIHEVSETAPELLVAHSYTRYIGDLSGGQILKNIAQRAMNLSEGEGTAFYEFDSIPDEKQFKAKYRQNLDEMPIDDATADRIVEEANDAFGLNMKMFQELEGNLVKAIGQMLFNSLTRRRVRGSTDTGLAATAE</sequence>
<dbReference type="EC" id="1.14.14.18" evidence="2"/>
<feature type="binding site" evidence="9">
    <location>
        <position position="125"/>
    </location>
    <ligand>
        <name>heme b</name>
        <dbReference type="ChEBI" id="CHEBI:60344"/>
    </ligand>
</feature>
<dbReference type="CDD" id="cd19165">
    <property type="entry name" value="HemeO"/>
    <property type="match status" value="1"/>
</dbReference>
<keyword evidence="4 9" id="KW-0349">Heme</keyword>
<evidence type="ECO:0000256" key="7">
    <source>
        <dbReference type="ARBA" id="ARBA00023004"/>
    </source>
</evidence>
<dbReference type="GO" id="GO:0015979">
    <property type="term" value="P:photosynthesis"/>
    <property type="evidence" value="ECO:0007669"/>
    <property type="project" value="UniProtKB-KW"/>
</dbReference>
<evidence type="ECO:0000313" key="12">
    <source>
        <dbReference type="Proteomes" id="UP001163152"/>
    </source>
</evidence>
<evidence type="ECO:0000256" key="6">
    <source>
        <dbReference type="ARBA" id="ARBA00023002"/>
    </source>
</evidence>
<dbReference type="GO" id="GO:0020037">
    <property type="term" value="F:heme binding"/>
    <property type="evidence" value="ECO:0007669"/>
    <property type="project" value="TreeGrafter"/>
</dbReference>
<dbReference type="FunFam" id="1.20.910.10:FF:000001">
    <property type="entry name" value="Heme oxygenase 1"/>
    <property type="match status" value="1"/>
</dbReference>
<dbReference type="Pfam" id="PF01126">
    <property type="entry name" value="Heme_oxygenase"/>
    <property type="match status" value="1"/>
</dbReference>
<dbReference type="GO" id="GO:0046872">
    <property type="term" value="F:metal ion binding"/>
    <property type="evidence" value="ECO:0007669"/>
    <property type="project" value="UniProtKB-KW"/>
</dbReference>
<dbReference type="PANTHER" id="PTHR10720">
    <property type="entry name" value="HEME OXYGENASE"/>
    <property type="match status" value="1"/>
</dbReference>
<keyword evidence="5 10" id="KW-0479">Metal-binding</keyword>
<dbReference type="Proteomes" id="UP001163152">
    <property type="component" value="Chromosome"/>
</dbReference>
<proteinExistence type="inferred from homology"/>
<feature type="binding site" evidence="9">
    <location>
        <position position="173"/>
    </location>
    <ligand>
        <name>heme b</name>
        <dbReference type="ChEBI" id="CHEBI:60344"/>
    </ligand>
</feature>
<dbReference type="GO" id="GO:0042167">
    <property type="term" value="P:heme catabolic process"/>
    <property type="evidence" value="ECO:0007669"/>
    <property type="project" value="TreeGrafter"/>
</dbReference>
<evidence type="ECO:0000256" key="4">
    <source>
        <dbReference type="ARBA" id="ARBA00022617"/>
    </source>
</evidence>
<feature type="binding site" description="axial binding residue" evidence="10">
    <location>
        <position position="17"/>
    </location>
    <ligand>
        <name>heme b</name>
        <dbReference type="ChEBI" id="CHEBI:60344"/>
    </ligand>
    <ligandPart>
        <name>Fe</name>
        <dbReference type="ChEBI" id="CHEBI:18248"/>
    </ligandPart>
</feature>
<keyword evidence="12" id="KW-1185">Reference proteome</keyword>
<evidence type="ECO:0000256" key="5">
    <source>
        <dbReference type="ARBA" id="ARBA00022723"/>
    </source>
</evidence>
<keyword evidence="7 10" id="KW-0408">Iron</keyword>
<organism evidence="11 12">
    <name type="scientific">Thermocoleostomius sinensis A174</name>
    <dbReference type="NCBI Taxonomy" id="2016057"/>
    <lineage>
        <taxon>Bacteria</taxon>
        <taxon>Bacillati</taxon>
        <taxon>Cyanobacteriota</taxon>
        <taxon>Cyanophyceae</taxon>
        <taxon>Oculatellales</taxon>
        <taxon>Oculatellaceae</taxon>
        <taxon>Thermocoleostomius</taxon>
    </lineage>
</organism>
<evidence type="ECO:0000256" key="2">
    <source>
        <dbReference type="ARBA" id="ARBA00012360"/>
    </source>
</evidence>
<dbReference type="Gene3D" id="1.20.910.10">
    <property type="entry name" value="Heme oxygenase-like"/>
    <property type="match status" value="1"/>
</dbReference>
<evidence type="ECO:0000256" key="10">
    <source>
        <dbReference type="PIRSR" id="PIRSR000343-2"/>
    </source>
</evidence>
<dbReference type="GO" id="GO:0004392">
    <property type="term" value="F:heme oxygenase (decyclizing) activity"/>
    <property type="evidence" value="ECO:0007669"/>
    <property type="project" value="UniProtKB-EC"/>
</dbReference>
<comment type="catalytic activity">
    <reaction evidence="8">
        <text>heme b + 3 reduced [NADPH--hemoprotein reductase] + 3 O2 = biliverdin IXalpha + CO + Fe(2+) + 3 oxidized [NADPH--hemoprotein reductase] + 3 H2O + H(+)</text>
        <dbReference type="Rhea" id="RHEA:21764"/>
        <dbReference type="Rhea" id="RHEA-COMP:11964"/>
        <dbReference type="Rhea" id="RHEA-COMP:11965"/>
        <dbReference type="ChEBI" id="CHEBI:15377"/>
        <dbReference type="ChEBI" id="CHEBI:15378"/>
        <dbReference type="ChEBI" id="CHEBI:15379"/>
        <dbReference type="ChEBI" id="CHEBI:17245"/>
        <dbReference type="ChEBI" id="CHEBI:29033"/>
        <dbReference type="ChEBI" id="CHEBI:57618"/>
        <dbReference type="ChEBI" id="CHEBI:57991"/>
        <dbReference type="ChEBI" id="CHEBI:58210"/>
        <dbReference type="ChEBI" id="CHEBI:60344"/>
        <dbReference type="EC" id="1.14.14.18"/>
    </reaction>
</comment>
<reference evidence="11" key="1">
    <citation type="submission" date="2022-12" db="EMBL/GenBank/DDBJ databases">
        <title>Polyphasic identification of a Novel Hot-Spring Cyanobacterium Ocullathermofonsia sinensis gen nov. sp. nov. and Genomic Insights on its Adaptations to the Thermal Habitat.</title>
        <authorList>
            <person name="Daroch M."/>
            <person name="Tang J."/>
            <person name="Jiang Y."/>
        </authorList>
    </citation>
    <scope>NUCLEOTIDE SEQUENCE</scope>
    <source>
        <strain evidence="11">PKUAC-SCTA174</strain>
    </source>
</reference>
<dbReference type="InterPro" id="IPR016053">
    <property type="entry name" value="Haem_Oase-like"/>
</dbReference>
<dbReference type="KEGG" id="tsin:OXH18_21450"/>
<comment type="similarity">
    <text evidence="1">Belongs to the heme oxygenase family.</text>
</comment>
<evidence type="ECO:0000313" key="11">
    <source>
        <dbReference type="EMBL" id="WAL59712.1"/>
    </source>
</evidence>
<evidence type="ECO:0000256" key="1">
    <source>
        <dbReference type="ARBA" id="ARBA00006134"/>
    </source>
</evidence>
<dbReference type="AlphaFoldDB" id="A0A9E8ZD87"/>
<name>A0A9E8ZD87_9CYAN</name>
<dbReference type="RefSeq" id="WP_268609506.1">
    <property type="nucleotide sequence ID" value="NZ_CP113797.1"/>
</dbReference>
<gene>
    <name evidence="11" type="ORF">OXH18_21450</name>
</gene>
<evidence type="ECO:0000256" key="9">
    <source>
        <dbReference type="PIRSR" id="PIRSR000343-1"/>
    </source>
</evidence>
<protein>
    <recommendedName>
        <fullName evidence="2">heme oxygenase (biliverdin-producing)</fullName>
        <ecNumber evidence="2">1.14.14.18</ecNumber>
    </recommendedName>
</protein>
<evidence type="ECO:0000256" key="8">
    <source>
        <dbReference type="ARBA" id="ARBA00048328"/>
    </source>
</evidence>
<keyword evidence="6" id="KW-0560">Oxidoreductase</keyword>
<dbReference type="PANTHER" id="PTHR10720:SF0">
    <property type="entry name" value="HEME OXYGENASE"/>
    <property type="match status" value="1"/>
</dbReference>
<dbReference type="PIRSF" id="PIRSF000343">
    <property type="entry name" value="Haem_Oase"/>
    <property type="match status" value="1"/>
</dbReference>
<dbReference type="InterPro" id="IPR016084">
    <property type="entry name" value="Haem_Oase-like_multi-hlx"/>
</dbReference>